<keyword evidence="1" id="KW-0472">Membrane</keyword>
<name>E6LSG7_9FIRM</name>
<dbReference type="HOGENOM" id="CLU_798749_0_0_9"/>
<dbReference type="EMBL" id="AEPW01000114">
    <property type="protein sequence ID" value="EFU75216.1"/>
    <property type="molecule type" value="Genomic_DNA"/>
</dbReference>
<protein>
    <submittedName>
        <fullName evidence="2">Uncharacterized protein</fullName>
    </submittedName>
</protein>
<reference evidence="2 3" key="1">
    <citation type="submission" date="2010-12" db="EMBL/GenBank/DDBJ databases">
        <authorList>
            <person name="Muzny D."/>
            <person name="Qin X."/>
            <person name="Deng J."/>
            <person name="Jiang H."/>
            <person name="Liu Y."/>
            <person name="Qu J."/>
            <person name="Song X.-Z."/>
            <person name="Zhang L."/>
            <person name="Thornton R."/>
            <person name="Coyle M."/>
            <person name="Francisco L."/>
            <person name="Jackson L."/>
            <person name="Javaid M."/>
            <person name="Korchina V."/>
            <person name="Kovar C."/>
            <person name="Mata R."/>
            <person name="Mathew T."/>
            <person name="Ngo R."/>
            <person name="Nguyen L."/>
            <person name="Nguyen N."/>
            <person name="Okwuonu G."/>
            <person name="Ongeri F."/>
            <person name="Pham C."/>
            <person name="Simmons D."/>
            <person name="Wilczek-Boney K."/>
            <person name="Hale W."/>
            <person name="Jakkamsetti A."/>
            <person name="Pham P."/>
            <person name="Ruth R."/>
            <person name="San Lucas F."/>
            <person name="Warren J."/>
            <person name="Zhang J."/>
            <person name="Zhao Z."/>
            <person name="Zhou C."/>
            <person name="Zhu D."/>
            <person name="Lee S."/>
            <person name="Bess C."/>
            <person name="Blankenburg K."/>
            <person name="Forbes L."/>
            <person name="Fu Q."/>
            <person name="Gubbala S."/>
            <person name="Hirani K."/>
            <person name="Jayaseelan J.C."/>
            <person name="Lara F."/>
            <person name="Munidasa M."/>
            <person name="Palculict T."/>
            <person name="Patil S."/>
            <person name="Pu L.-L."/>
            <person name="Saada N."/>
            <person name="Tang L."/>
            <person name="Weissenberger G."/>
            <person name="Zhu Y."/>
            <person name="Hemphill L."/>
            <person name="Shang Y."/>
            <person name="Youmans B."/>
            <person name="Ayvaz T."/>
            <person name="Ross M."/>
            <person name="Santibanez J."/>
            <person name="Aqrawi P."/>
            <person name="Gross S."/>
            <person name="Joshi V."/>
            <person name="Fowler G."/>
            <person name="Nazareth L."/>
            <person name="Reid J."/>
            <person name="Worley K."/>
            <person name="Petrosino J."/>
            <person name="Highlander S."/>
            <person name="Gibbs R."/>
        </authorList>
    </citation>
    <scope>NUCLEOTIDE SEQUENCE [LARGE SCALE GENOMIC DNA]</scope>
    <source>
        <strain evidence="2 3">DSM 3986</strain>
    </source>
</reference>
<dbReference type="AlphaFoldDB" id="E6LSG7"/>
<comment type="caution">
    <text evidence="2">The sequence shown here is derived from an EMBL/GenBank/DDBJ whole genome shotgun (WGS) entry which is preliminary data.</text>
</comment>
<dbReference type="RefSeq" id="WP_008752661.1">
    <property type="nucleotide sequence ID" value="NZ_GL622296.1"/>
</dbReference>
<evidence type="ECO:0000313" key="3">
    <source>
        <dbReference type="Proteomes" id="UP000003434"/>
    </source>
</evidence>
<keyword evidence="1" id="KW-0812">Transmembrane</keyword>
<dbReference type="Proteomes" id="UP000003434">
    <property type="component" value="Unassembled WGS sequence"/>
</dbReference>
<evidence type="ECO:0000313" key="2">
    <source>
        <dbReference type="EMBL" id="EFU75216.1"/>
    </source>
</evidence>
<accession>E6LSG7</accession>
<organism evidence="2 3">
    <name type="scientific">Lachnoanaerobaculum saburreum DSM 3986</name>
    <dbReference type="NCBI Taxonomy" id="887325"/>
    <lineage>
        <taxon>Bacteria</taxon>
        <taxon>Bacillati</taxon>
        <taxon>Bacillota</taxon>
        <taxon>Clostridia</taxon>
        <taxon>Lachnospirales</taxon>
        <taxon>Lachnospiraceae</taxon>
        <taxon>Lachnoanaerobaculum</taxon>
    </lineage>
</organism>
<sequence length="347" mass="39028">MKIKNNGAGFIINIIIGIALIGGALFFAWSKSAVILSFNSAKRLYDKGYYFTSASKHNEDSLYAVAVHDIIDTGYGSSDGDSEVYTLRSDDGVYFLEANPTNKKIKSMLEVFDKYAKDENNEGKDAPVDYLVVEVKQDTYNQLPTIADEIDPDRTYRANGTLYDTFYLSNTSLTTETVFAVGGTILLFVIGIGFIIAAVNRKSANSENYERLCALDERLRDNLGELDNISDYVDKSLGAYVYKDFLILNTKFGLDMYNLNNLVWLYHRITKHKMYLVITVGTDFSLQINLYENGKLTEHNVKISNKKSAESSIEALISYIAMHYPNASVGFSPEAREAYKEFKLSHK</sequence>
<proteinExistence type="predicted"/>
<keyword evidence="1" id="KW-1133">Transmembrane helix</keyword>
<feature type="transmembrane region" description="Helical" evidence="1">
    <location>
        <begin position="7"/>
        <end position="29"/>
    </location>
</feature>
<evidence type="ECO:0000256" key="1">
    <source>
        <dbReference type="SAM" id="Phobius"/>
    </source>
</evidence>
<feature type="transmembrane region" description="Helical" evidence="1">
    <location>
        <begin position="178"/>
        <end position="199"/>
    </location>
</feature>
<dbReference type="eggNOG" id="ENOG5033D5B">
    <property type="taxonomic scope" value="Bacteria"/>
</dbReference>
<gene>
    <name evidence="2" type="ORF">HMPREF0381_2902</name>
</gene>